<dbReference type="EnsemblMetazoa" id="G31174.1">
    <property type="protein sequence ID" value="G31174.1:cds"/>
    <property type="gene ID" value="G31174"/>
</dbReference>
<evidence type="ECO:0000313" key="1">
    <source>
        <dbReference type="EnsemblMetazoa" id="G31174.1:cds"/>
    </source>
</evidence>
<keyword evidence="2" id="KW-1185">Reference proteome</keyword>
<protein>
    <submittedName>
        <fullName evidence="1">Uncharacterized protein</fullName>
    </submittedName>
</protein>
<reference evidence="1" key="1">
    <citation type="submission" date="2022-08" db="UniProtKB">
        <authorList>
            <consortium name="EnsemblMetazoa"/>
        </authorList>
    </citation>
    <scope>IDENTIFICATION</scope>
    <source>
        <strain evidence="1">05x7-T-G4-1.051#20</strain>
    </source>
</reference>
<proteinExistence type="predicted"/>
<dbReference type="Proteomes" id="UP000005408">
    <property type="component" value="Unassembled WGS sequence"/>
</dbReference>
<dbReference type="AlphaFoldDB" id="A0A8W8M4S5"/>
<name>A0A8W8M4S5_MAGGI</name>
<organism evidence="1 2">
    <name type="scientific">Magallana gigas</name>
    <name type="common">Pacific oyster</name>
    <name type="synonym">Crassostrea gigas</name>
    <dbReference type="NCBI Taxonomy" id="29159"/>
    <lineage>
        <taxon>Eukaryota</taxon>
        <taxon>Metazoa</taxon>
        <taxon>Spiralia</taxon>
        <taxon>Lophotrochozoa</taxon>
        <taxon>Mollusca</taxon>
        <taxon>Bivalvia</taxon>
        <taxon>Autobranchia</taxon>
        <taxon>Pteriomorphia</taxon>
        <taxon>Ostreida</taxon>
        <taxon>Ostreoidea</taxon>
        <taxon>Ostreidae</taxon>
        <taxon>Magallana</taxon>
    </lineage>
</organism>
<evidence type="ECO:0000313" key="2">
    <source>
        <dbReference type="Proteomes" id="UP000005408"/>
    </source>
</evidence>
<sequence length="112" mass="12733">MEIKSLVVERGIPQLAFLTKMDKICETVNKDVSKMFTSSVVEDAVNKAADIIAIPRSHVLPVKNYEKESQLKTDINILALTALRQSLMFADDFLENQYELEQENSQTLNTRD</sequence>
<accession>A0A8W8M4S5</accession>